<dbReference type="OrthoDB" id="2730767at2"/>
<dbReference type="RefSeq" id="WP_089245518.1">
    <property type="nucleotide sequence ID" value="NZ_FZPH01000002.1"/>
</dbReference>
<dbReference type="EMBL" id="FZPH01000002">
    <property type="protein sequence ID" value="SNS94365.1"/>
    <property type="molecule type" value="Genomic_DNA"/>
</dbReference>
<reference evidence="1 2" key="1">
    <citation type="submission" date="2017-06" db="EMBL/GenBank/DDBJ databases">
        <authorList>
            <person name="Kim H.J."/>
            <person name="Triplett B.A."/>
        </authorList>
    </citation>
    <scope>NUCLEOTIDE SEQUENCE [LARGE SCALE GENOMIC DNA]</scope>
    <source>
        <strain evidence="1 2">CGMCC 4.5593</strain>
    </source>
</reference>
<evidence type="ECO:0000313" key="2">
    <source>
        <dbReference type="Proteomes" id="UP000198362"/>
    </source>
</evidence>
<organism evidence="1 2">
    <name type="scientific">Asanoa hainanensis</name>
    <dbReference type="NCBI Taxonomy" id="560556"/>
    <lineage>
        <taxon>Bacteria</taxon>
        <taxon>Bacillati</taxon>
        <taxon>Actinomycetota</taxon>
        <taxon>Actinomycetes</taxon>
        <taxon>Micromonosporales</taxon>
        <taxon>Micromonosporaceae</taxon>
        <taxon>Asanoa</taxon>
    </lineage>
</organism>
<evidence type="ECO:0000313" key="1">
    <source>
        <dbReference type="EMBL" id="SNS94365.1"/>
    </source>
</evidence>
<gene>
    <name evidence="1" type="ORF">SAMN05421812_102454</name>
</gene>
<keyword evidence="2" id="KW-1185">Reference proteome</keyword>
<sequence>MSETYDVSPQALRGLLETYWGPHGWRTPNKLPKTPTVERALAAGVMFAEPWTTGHDDLVERAVAAAAALSAGEVGQAFLASLTSRRLDLRSALGSYAVARLLPSHPFQEPSAGNPCRLCGLYPGKRTVDVNVLNFERFKWGGVRRDDLEYLAFDLEQFTRAPKLDPTGADIEVGKHLLEVLRTSSTKTTSTSVLSTLRMVPGNKDERSALVEILGVCGVLETRDHPGYAESYIPSDERELPARHHVDTAYPACWWTGADGVNDANLAKFLPQLAA</sequence>
<proteinExistence type="predicted"/>
<protein>
    <submittedName>
        <fullName evidence="1">Uncharacterized protein</fullName>
    </submittedName>
</protein>
<dbReference type="AlphaFoldDB" id="A0A239ILB1"/>
<name>A0A239ILB1_9ACTN</name>
<accession>A0A239ILB1</accession>
<dbReference type="Proteomes" id="UP000198362">
    <property type="component" value="Unassembled WGS sequence"/>
</dbReference>